<feature type="signal peptide" evidence="2">
    <location>
        <begin position="1"/>
        <end position="21"/>
    </location>
</feature>
<evidence type="ECO:0000256" key="2">
    <source>
        <dbReference type="SAM" id="SignalP"/>
    </source>
</evidence>
<organism evidence="3 4">
    <name type="scientific">Stutzerimonas tarimensis</name>
    <dbReference type="NCBI Taxonomy" id="1507735"/>
    <lineage>
        <taxon>Bacteria</taxon>
        <taxon>Pseudomonadati</taxon>
        <taxon>Pseudomonadota</taxon>
        <taxon>Gammaproteobacteria</taxon>
        <taxon>Pseudomonadales</taxon>
        <taxon>Pseudomonadaceae</taxon>
        <taxon>Stutzerimonas</taxon>
    </lineage>
</organism>
<feature type="chain" id="PRO_5045219551" description="Abnormal spindle-like microcephaly-associated protein ASH domain-containing protein" evidence="2">
    <location>
        <begin position="22"/>
        <end position="120"/>
    </location>
</feature>
<sequence>MKRKILMTLALAGCLPWLASAASDMELDKELGGLDIDVETTGVAGAAGPGPGTGAGPQVLRLTNNSDVTVTCELEPGATETLMDDSMPVSIEPGESATMRMSRGYSSATSRATLRCNPQD</sequence>
<feature type="region of interest" description="Disordered" evidence="1">
    <location>
        <begin position="83"/>
        <end position="120"/>
    </location>
</feature>
<dbReference type="Proteomes" id="UP001595630">
    <property type="component" value="Unassembled WGS sequence"/>
</dbReference>
<accession>A0ABV7T8S0</accession>
<evidence type="ECO:0000313" key="4">
    <source>
        <dbReference type="Proteomes" id="UP001595630"/>
    </source>
</evidence>
<protein>
    <recommendedName>
        <fullName evidence="5">Abnormal spindle-like microcephaly-associated protein ASH domain-containing protein</fullName>
    </recommendedName>
</protein>
<evidence type="ECO:0000313" key="3">
    <source>
        <dbReference type="EMBL" id="MFC3609253.1"/>
    </source>
</evidence>
<dbReference type="EMBL" id="JBHRXZ010000024">
    <property type="protein sequence ID" value="MFC3609253.1"/>
    <property type="molecule type" value="Genomic_DNA"/>
</dbReference>
<comment type="caution">
    <text evidence="3">The sequence shown here is derived from an EMBL/GenBank/DDBJ whole genome shotgun (WGS) entry which is preliminary data.</text>
</comment>
<feature type="compositionally biased region" description="Polar residues" evidence="1">
    <location>
        <begin position="104"/>
        <end position="120"/>
    </location>
</feature>
<dbReference type="RefSeq" id="WP_386366632.1">
    <property type="nucleotide sequence ID" value="NZ_JBHRXZ010000024.1"/>
</dbReference>
<proteinExistence type="predicted"/>
<gene>
    <name evidence="3" type="ORF">ACFOMF_15860</name>
</gene>
<name>A0ABV7T8S0_9GAMM</name>
<evidence type="ECO:0008006" key="5">
    <source>
        <dbReference type="Google" id="ProtNLM"/>
    </source>
</evidence>
<keyword evidence="4" id="KW-1185">Reference proteome</keyword>
<keyword evidence="2" id="KW-0732">Signal</keyword>
<reference evidence="4" key="1">
    <citation type="journal article" date="2019" name="Int. J. Syst. Evol. Microbiol.">
        <title>The Global Catalogue of Microorganisms (GCM) 10K type strain sequencing project: providing services to taxonomists for standard genome sequencing and annotation.</title>
        <authorList>
            <consortium name="The Broad Institute Genomics Platform"/>
            <consortium name="The Broad Institute Genome Sequencing Center for Infectious Disease"/>
            <person name="Wu L."/>
            <person name="Ma J."/>
        </authorList>
    </citation>
    <scope>NUCLEOTIDE SEQUENCE [LARGE SCALE GENOMIC DNA]</scope>
    <source>
        <strain evidence="4">KCTC 42447</strain>
    </source>
</reference>
<evidence type="ECO:0000256" key="1">
    <source>
        <dbReference type="SAM" id="MobiDB-lite"/>
    </source>
</evidence>